<keyword evidence="2" id="KW-1185">Reference proteome</keyword>
<protein>
    <submittedName>
        <fullName evidence="1">Uncharacterized protein</fullName>
    </submittedName>
</protein>
<reference evidence="1" key="1">
    <citation type="submission" date="2020-11" db="EMBL/GenBank/DDBJ databases">
        <title>Isolation and identification of active actinomycetes.</title>
        <authorList>
            <person name="Sun X."/>
        </authorList>
    </citation>
    <scope>NUCLEOTIDE SEQUENCE</scope>
    <source>
        <strain evidence="1">NEAU-A11</strain>
    </source>
</reference>
<gene>
    <name evidence="1" type="ORF">I4J89_29910</name>
</gene>
<sequence>MAGFIDLVSDDRAARRLARAINGRGAFHRFENELNEEYPHLARACLMAERARALARWVLRPGRPVTATAPWWRSPCWTPSLTSST</sequence>
<evidence type="ECO:0000313" key="2">
    <source>
        <dbReference type="Proteomes" id="UP000598146"/>
    </source>
</evidence>
<dbReference type="RefSeq" id="WP_196417452.1">
    <property type="nucleotide sequence ID" value="NZ_JADQTO010000016.1"/>
</dbReference>
<dbReference type="EMBL" id="JADQTO010000016">
    <property type="protein sequence ID" value="MBG0565674.1"/>
    <property type="molecule type" value="Genomic_DNA"/>
</dbReference>
<comment type="caution">
    <text evidence="1">The sequence shown here is derived from an EMBL/GenBank/DDBJ whole genome shotgun (WGS) entry which is preliminary data.</text>
</comment>
<proteinExistence type="predicted"/>
<organism evidence="1 2">
    <name type="scientific">Actinoplanes aureus</name>
    <dbReference type="NCBI Taxonomy" id="2792083"/>
    <lineage>
        <taxon>Bacteria</taxon>
        <taxon>Bacillati</taxon>
        <taxon>Actinomycetota</taxon>
        <taxon>Actinomycetes</taxon>
        <taxon>Micromonosporales</taxon>
        <taxon>Micromonosporaceae</taxon>
        <taxon>Actinoplanes</taxon>
    </lineage>
</organism>
<dbReference type="AlphaFoldDB" id="A0A931C913"/>
<name>A0A931C913_9ACTN</name>
<evidence type="ECO:0000313" key="1">
    <source>
        <dbReference type="EMBL" id="MBG0565674.1"/>
    </source>
</evidence>
<dbReference type="Proteomes" id="UP000598146">
    <property type="component" value="Unassembled WGS sequence"/>
</dbReference>
<accession>A0A931C913</accession>